<dbReference type="EMBL" id="JAVXUP010000939">
    <property type="protein sequence ID" value="KAK3018394.1"/>
    <property type="molecule type" value="Genomic_DNA"/>
</dbReference>
<sequence>MLIFGTDIDRINEVKNFLASNFSMKDLGEADMILGIKIIRSQHGIVLTQSSYIEKILRRFQECFSFLFFVIVVKDDAVNEVLEI</sequence>
<keyword evidence="3" id="KW-1185">Reference proteome</keyword>
<protein>
    <recommendedName>
        <fullName evidence="1">Reverse transcriptase Ty1/copia-type domain-containing protein</fullName>
    </recommendedName>
</protein>
<comment type="caution">
    <text evidence="2">The sequence shown here is derived from an EMBL/GenBank/DDBJ whole genome shotgun (WGS) entry which is preliminary data.</text>
</comment>
<gene>
    <name evidence="2" type="ORF">RJ639_003849</name>
</gene>
<evidence type="ECO:0000313" key="2">
    <source>
        <dbReference type="EMBL" id="KAK3018394.1"/>
    </source>
</evidence>
<feature type="domain" description="Reverse transcriptase Ty1/copia-type" evidence="1">
    <location>
        <begin position="1"/>
        <end position="61"/>
    </location>
</feature>
<proteinExistence type="predicted"/>
<dbReference type="Proteomes" id="UP001188597">
    <property type="component" value="Unassembled WGS sequence"/>
</dbReference>
<name>A0AA88W324_9ASTE</name>
<organism evidence="2 3">
    <name type="scientific">Escallonia herrerae</name>
    <dbReference type="NCBI Taxonomy" id="1293975"/>
    <lineage>
        <taxon>Eukaryota</taxon>
        <taxon>Viridiplantae</taxon>
        <taxon>Streptophyta</taxon>
        <taxon>Embryophyta</taxon>
        <taxon>Tracheophyta</taxon>
        <taxon>Spermatophyta</taxon>
        <taxon>Magnoliopsida</taxon>
        <taxon>eudicotyledons</taxon>
        <taxon>Gunneridae</taxon>
        <taxon>Pentapetalae</taxon>
        <taxon>asterids</taxon>
        <taxon>campanulids</taxon>
        <taxon>Escalloniales</taxon>
        <taxon>Escalloniaceae</taxon>
        <taxon>Escallonia</taxon>
    </lineage>
</organism>
<dbReference type="AlphaFoldDB" id="A0AA88W324"/>
<evidence type="ECO:0000313" key="3">
    <source>
        <dbReference type="Proteomes" id="UP001188597"/>
    </source>
</evidence>
<dbReference type="Pfam" id="PF07727">
    <property type="entry name" value="RVT_2"/>
    <property type="match status" value="1"/>
</dbReference>
<accession>A0AA88W324</accession>
<reference evidence="2" key="1">
    <citation type="submission" date="2022-12" db="EMBL/GenBank/DDBJ databases">
        <title>Draft genome assemblies for two species of Escallonia (Escalloniales).</title>
        <authorList>
            <person name="Chanderbali A."/>
            <person name="Dervinis C."/>
            <person name="Anghel I."/>
            <person name="Soltis D."/>
            <person name="Soltis P."/>
            <person name="Zapata F."/>
        </authorList>
    </citation>
    <scope>NUCLEOTIDE SEQUENCE</scope>
    <source>
        <strain evidence="2">UCBG64.0493</strain>
        <tissue evidence="2">Leaf</tissue>
    </source>
</reference>
<dbReference type="InterPro" id="IPR013103">
    <property type="entry name" value="RVT_2"/>
</dbReference>
<evidence type="ECO:0000259" key="1">
    <source>
        <dbReference type="Pfam" id="PF07727"/>
    </source>
</evidence>